<sequence length="214" mass="23508">MGFRNSVQTSLKAALLGAGLAAMSAAAAHAQPRVDTPPDWPCVQVFVPTLSAATIWAGPPVDDYLKAWPENREIASLATRAVSRAVPDDEANAAVDRFAEGIQGDRNETLTLLFAGVFDEANRTRSRAVDAIRKFDRAQKGMLANMTKTVGELDKARAAEPRDEARIRELGEQLAWQRRIIEERHRSLGALCEQPVIVERRVGQLARTIANHME</sequence>
<evidence type="ECO:0000256" key="1">
    <source>
        <dbReference type="SAM" id="SignalP"/>
    </source>
</evidence>
<name>A0ABX7BEG3_9PROT</name>
<protein>
    <submittedName>
        <fullName evidence="2">Uncharacterized protein</fullName>
    </submittedName>
</protein>
<dbReference type="EMBL" id="CP067420">
    <property type="protein sequence ID" value="QQP90827.1"/>
    <property type="molecule type" value="Genomic_DNA"/>
</dbReference>
<keyword evidence="1" id="KW-0732">Signal</keyword>
<gene>
    <name evidence="2" type="ORF">IGS68_06265</name>
</gene>
<organism evidence="2 3">
    <name type="scientific">Skermanella cutis</name>
    <dbReference type="NCBI Taxonomy" id="2775420"/>
    <lineage>
        <taxon>Bacteria</taxon>
        <taxon>Pseudomonadati</taxon>
        <taxon>Pseudomonadota</taxon>
        <taxon>Alphaproteobacteria</taxon>
        <taxon>Rhodospirillales</taxon>
        <taxon>Azospirillaceae</taxon>
        <taxon>Skermanella</taxon>
    </lineage>
</organism>
<dbReference type="RefSeq" id="WP_201078185.1">
    <property type="nucleotide sequence ID" value="NZ_CP067420.1"/>
</dbReference>
<reference evidence="2" key="1">
    <citation type="submission" date="2021-02" db="EMBL/GenBank/DDBJ databases">
        <title>Skermanella TT6 skin isolate.</title>
        <authorList>
            <person name="Lee K."/>
            <person name="Ganzorig M."/>
        </authorList>
    </citation>
    <scope>NUCLEOTIDE SEQUENCE</scope>
    <source>
        <strain evidence="2">TT6</strain>
    </source>
</reference>
<feature type="signal peptide" evidence="1">
    <location>
        <begin position="1"/>
        <end position="30"/>
    </location>
</feature>
<evidence type="ECO:0000313" key="3">
    <source>
        <dbReference type="Proteomes" id="UP000595197"/>
    </source>
</evidence>
<proteinExistence type="predicted"/>
<dbReference type="Proteomes" id="UP000595197">
    <property type="component" value="Chromosome"/>
</dbReference>
<evidence type="ECO:0000313" key="2">
    <source>
        <dbReference type="EMBL" id="QQP90827.1"/>
    </source>
</evidence>
<keyword evidence="3" id="KW-1185">Reference proteome</keyword>
<accession>A0ABX7BEG3</accession>
<feature type="chain" id="PRO_5046995217" evidence="1">
    <location>
        <begin position="31"/>
        <end position="214"/>
    </location>
</feature>